<keyword evidence="2" id="KW-1185">Reference proteome</keyword>
<dbReference type="AlphaFoldDB" id="A0A9P6IP67"/>
<dbReference type="Proteomes" id="UP000749646">
    <property type="component" value="Unassembled WGS sequence"/>
</dbReference>
<dbReference type="EMBL" id="JAAAHW010009392">
    <property type="protein sequence ID" value="KAF9941780.1"/>
    <property type="molecule type" value="Genomic_DNA"/>
</dbReference>
<proteinExistence type="predicted"/>
<organism evidence="1 2">
    <name type="scientific">Modicella reniformis</name>
    <dbReference type="NCBI Taxonomy" id="1440133"/>
    <lineage>
        <taxon>Eukaryota</taxon>
        <taxon>Fungi</taxon>
        <taxon>Fungi incertae sedis</taxon>
        <taxon>Mucoromycota</taxon>
        <taxon>Mortierellomycotina</taxon>
        <taxon>Mortierellomycetes</taxon>
        <taxon>Mortierellales</taxon>
        <taxon>Mortierellaceae</taxon>
        <taxon>Modicella</taxon>
    </lineage>
</organism>
<comment type="caution">
    <text evidence="1">The sequence shown here is derived from an EMBL/GenBank/DDBJ whole genome shotgun (WGS) entry which is preliminary data.</text>
</comment>
<name>A0A9P6IP67_9FUNG</name>
<gene>
    <name evidence="1" type="ORF">BGZ65_001516</name>
</gene>
<reference evidence="1" key="1">
    <citation type="journal article" date="2020" name="Fungal Divers.">
        <title>Resolving the Mortierellaceae phylogeny through synthesis of multi-gene phylogenetics and phylogenomics.</title>
        <authorList>
            <person name="Vandepol N."/>
            <person name="Liber J."/>
            <person name="Desiro A."/>
            <person name="Na H."/>
            <person name="Kennedy M."/>
            <person name="Barry K."/>
            <person name="Grigoriev I.V."/>
            <person name="Miller A.N."/>
            <person name="O'Donnell K."/>
            <person name="Stajich J.E."/>
            <person name="Bonito G."/>
        </authorList>
    </citation>
    <scope>NUCLEOTIDE SEQUENCE</scope>
    <source>
        <strain evidence="1">MES-2147</strain>
    </source>
</reference>
<accession>A0A9P6IP67</accession>
<protein>
    <submittedName>
        <fullName evidence="1">Uncharacterized protein</fullName>
    </submittedName>
</protein>
<sequence length="120" mass="13047">MSQNDGIFDLVDETSKVCMGAPRMEPGPMRSEDIEALEGADLRQIQLHLSGKHKGGVLGRALPDMQHRKMTLVNASLHSAKLREGCSYETGAPGHRAAFAIATVAVLPKRFLIGPRIVWS</sequence>
<evidence type="ECO:0000313" key="2">
    <source>
        <dbReference type="Proteomes" id="UP000749646"/>
    </source>
</evidence>
<evidence type="ECO:0000313" key="1">
    <source>
        <dbReference type="EMBL" id="KAF9941780.1"/>
    </source>
</evidence>